<feature type="transmembrane region" description="Helical" evidence="1">
    <location>
        <begin position="89"/>
        <end position="109"/>
    </location>
</feature>
<organism evidence="4 5">
    <name type="scientific">Xanthocytophaga agilis</name>
    <dbReference type="NCBI Taxonomy" id="3048010"/>
    <lineage>
        <taxon>Bacteria</taxon>
        <taxon>Pseudomonadati</taxon>
        <taxon>Bacteroidota</taxon>
        <taxon>Cytophagia</taxon>
        <taxon>Cytophagales</taxon>
        <taxon>Rhodocytophagaceae</taxon>
        <taxon>Xanthocytophaga</taxon>
    </lineage>
</organism>
<dbReference type="InterPro" id="IPR006860">
    <property type="entry name" value="FecR"/>
</dbReference>
<dbReference type="PIRSF" id="PIRSF018266">
    <property type="entry name" value="FecR"/>
    <property type="match status" value="1"/>
</dbReference>
<dbReference type="GO" id="GO:0016989">
    <property type="term" value="F:sigma factor antagonist activity"/>
    <property type="evidence" value="ECO:0007669"/>
    <property type="project" value="TreeGrafter"/>
</dbReference>
<gene>
    <name evidence="4" type="ORF">QNI22_09310</name>
</gene>
<dbReference type="Gene3D" id="2.60.120.1440">
    <property type="match status" value="1"/>
</dbReference>
<keyword evidence="1" id="KW-1133">Transmembrane helix</keyword>
<comment type="caution">
    <text evidence="4">The sequence shown here is derived from an EMBL/GenBank/DDBJ whole genome shotgun (WGS) entry which is preliminary data.</text>
</comment>
<feature type="domain" description="Protein FecR C-terminal" evidence="3">
    <location>
        <begin position="262"/>
        <end position="329"/>
    </location>
</feature>
<keyword evidence="1" id="KW-0812">Transmembrane</keyword>
<protein>
    <submittedName>
        <fullName evidence="4">FecR domain-containing protein</fullName>
    </submittedName>
</protein>
<feature type="domain" description="FecR protein" evidence="2">
    <location>
        <begin position="122"/>
        <end position="219"/>
    </location>
</feature>
<dbReference type="Proteomes" id="UP001232063">
    <property type="component" value="Unassembled WGS sequence"/>
</dbReference>
<sequence length="334" mass="38512">MKYLYYTSEDFALDEQFQQWVLNPDADTNQFWEEWLATNPQKQKEVNDAIELIKLAGLSEDHTANTYYLEVWHQLKRNNEQNSRLSLPVWKYAAACIGIGMLIVAGLWWKYSISPEKDELITYKTGYGQTKSIQLPDGSRITLNTNSKVYLYGHHWKRQSERIVYIDGEAFFEVVHTPDHKRFIVNTPHKLNIEVLGTKFNVNARRNQAEVYLQSGKVKLTSNTENLLLAPGQMAEYNLSDKQITVHSVDGKACTAWQNHFFVFDDEPLSKVAETIEDYFGVKVRIADQSLAQQKITARIPQGNIEVLLDVLSAMLKITVTRKNTEIILHQKQV</sequence>
<dbReference type="InterPro" id="IPR032508">
    <property type="entry name" value="FecR_C"/>
</dbReference>
<proteinExistence type="predicted"/>
<evidence type="ECO:0000259" key="3">
    <source>
        <dbReference type="Pfam" id="PF16344"/>
    </source>
</evidence>
<name>A0AAE3R3Q4_9BACT</name>
<dbReference type="InterPro" id="IPR012373">
    <property type="entry name" value="Ferrdict_sens_TM"/>
</dbReference>
<dbReference type="AlphaFoldDB" id="A0AAE3R3Q4"/>
<dbReference type="Pfam" id="PF04773">
    <property type="entry name" value="FecR"/>
    <property type="match status" value="1"/>
</dbReference>
<dbReference type="Gene3D" id="3.55.50.30">
    <property type="match status" value="1"/>
</dbReference>
<keyword evidence="1" id="KW-0472">Membrane</keyword>
<keyword evidence="5" id="KW-1185">Reference proteome</keyword>
<dbReference type="PANTHER" id="PTHR30273:SF2">
    <property type="entry name" value="PROTEIN FECR"/>
    <property type="match status" value="1"/>
</dbReference>
<evidence type="ECO:0000313" key="4">
    <source>
        <dbReference type="EMBL" id="MDJ1500845.1"/>
    </source>
</evidence>
<dbReference type="EMBL" id="JASJOU010000002">
    <property type="protein sequence ID" value="MDJ1500845.1"/>
    <property type="molecule type" value="Genomic_DNA"/>
</dbReference>
<evidence type="ECO:0000256" key="1">
    <source>
        <dbReference type="SAM" id="Phobius"/>
    </source>
</evidence>
<evidence type="ECO:0000313" key="5">
    <source>
        <dbReference type="Proteomes" id="UP001232063"/>
    </source>
</evidence>
<dbReference type="RefSeq" id="WP_314510375.1">
    <property type="nucleotide sequence ID" value="NZ_JASJOU010000002.1"/>
</dbReference>
<accession>A0AAE3R3Q4</accession>
<evidence type="ECO:0000259" key="2">
    <source>
        <dbReference type="Pfam" id="PF04773"/>
    </source>
</evidence>
<dbReference type="PANTHER" id="PTHR30273">
    <property type="entry name" value="PERIPLASMIC SIGNAL SENSOR AND SIGMA FACTOR ACTIVATOR FECR-RELATED"/>
    <property type="match status" value="1"/>
</dbReference>
<dbReference type="Pfam" id="PF16344">
    <property type="entry name" value="FecR_C"/>
    <property type="match status" value="1"/>
</dbReference>
<reference evidence="4" key="1">
    <citation type="submission" date="2023-05" db="EMBL/GenBank/DDBJ databases">
        <authorList>
            <person name="Zhang X."/>
        </authorList>
    </citation>
    <scope>NUCLEOTIDE SEQUENCE</scope>
    <source>
        <strain evidence="4">BD1B2-1</strain>
    </source>
</reference>